<keyword evidence="1" id="KW-0472">Membrane</keyword>
<feature type="transmembrane region" description="Helical" evidence="1">
    <location>
        <begin position="111"/>
        <end position="141"/>
    </location>
</feature>
<evidence type="ECO:0008006" key="4">
    <source>
        <dbReference type="Google" id="ProtNLM"/>
    </source>
</evidence>
<comment type="caution">
    <text evidence="2">The sequence shown here is derived from an EMBL/GenBank/DDBJ whole genome shotgun (WGS) entry which is preliminary data.</text>
</comment>
<feature type="transmembrane region" description="Helical" evidence="1">
    <location>
        <begin position="153"/>
        <end position="173"/>
    </location>
</feature>
<organism evidence="2 3">
    <name type="scientific">Coprococcus catus</name>
    <dbReference type="NCBI Taxonomy" id="116085"/>
    <lineage>
        <taxon>Bacteria</taxon>
        <taxon>Bacillati</taxon>
        <taxon>Bacillota</taxon>
        <taxon>Clostridia</taxon>
        <taxon>Lachnospirales</taxon>
        <taxon>Lachnospiraceae</taxon>
        <taxon>Coprococcus</taxon>
    </lineage>
</organism>
<evidence type="ECO:0000313" key="3">
    <source>
        <dbReference type="Proteomes" id="UP000260773"/>
    </source>
</evidence>
<dbReference type="Pfam" id="PF09586">
    <property type="entry name" value="YfhO"/>
    <property type="match status" value="1"/>
</dbReference>
<dbReference type="Proteomes" id="UP000260773">
    <property type="component" value="Unassembled WGS sequence"/>
</dbReference>
<proteinExistence type="predicted"/>
<feature type="transmembrane region" description="Helical" evidence="1">
    <location>
        <begin position="424"/>
        <end position="442"/>
    </location>
</feature>
<keyword evidence="1" id="KW-1133">Transmembrane helix</keyword>
<reference evidence="2 3" key="1">
    <citation type="submission" date="2018-08" db="EMBL/GenBank/DDBJ databases">
        <title>A genome reference for cultivated species of the human gut microbiota.</title>
        <authorList>
            <person name="Zou Y."/>
            <person name="Xue W."/>
            <person name="Luo G."/>
        </authorList>
    </citation>
    <scope>NUCLEOTIDE SEQUENCE [LARGE SCALE GENOMIC DNA]</scope>
    <source>
        <strain evidence="2 3">AF45-17</strain>
    </source>
</reference>
<dbReference type="AlphaFoldDB" id="A0A3E2TSQ4"/>
<feature type="transmembrane region" description="Helical" evidence="1">
    <location>
        <begin position="29"/>
        <end position="52"/>
    </location>
</feature>
<feature type="transmembrane region" description="Helical" evidence="1">
    <location>
        <begin position="462"/>
        <end position="479"/>
    </location>
</feature>
<accession>A0A3E2TSQ4</accession>
<feature type="transmembrane region" description="Helical" evidence="1">
    <location>
        <begin position="399"/>
        <end position="418"/>
    </location>
</feature>
<dbReference type="InterPro" id="IPR018580">
    <property type="entry name" value="Uncharacterised_YfhO"/>
</dbReference>
<evidence type="ECO:0000313" key="2">
    <source>
        <dbReference type="EMBL" id="RGB82122.1"/>
    </source>
</evidence>
<sequence>MKNRISKKRHNSYRKRERNFRDWPKNPHFYGALAMLLPLTAILIAYIAMGVFPFGNQATMIIDSYHQYVPFFSEFHDKIWHGESFLYSWHGSLGFNFIAVQAYYLASPLNFLIALFPASMMIEAFETLIVLKICLSGWTAYRYLRRRTGRNDYSTVVFASFYALGGFSIAYNWNVMWLDSIVLFPIILMGVEKLINDRDGRMYAVSMGLAIFCNYYMAIMICIFVVLYFFVIWFSRKREGIRQFLRSGIHFVLCSVLAGGMAAIYLFPTYYTLINSSQGSAPTSFKIYRNFLEIFRQQFALVEPTQLTGAPNIYCGVLLVMLVVFYAVSKTIPLREKIGRLFVTGFVLVSLNINVLDYVWHGFHFPNNLPGRFSFIYIFMVVVMAYDAWQSLRLTNKKVFLGIFVAEAVLFGVCLWYPKDRLPLYSMIVTGVLMALYMILLIAHRRHASLTIKGIKVLPKYLCLMVLTVEVAGNAIFGLCMNGTTNRTNYTEDRQEVADIRSRYEAKDTFYRMELEQIRGRDDVTWHHLNGLSFFSSTADDREEKLMGALGFYNSGNKYSYKGATPLTDAMFGIRYIISNDEIWGSNLSLCEQTENKYIYENQQNLALGYMVNPGVTQWKIVEGDPFVTQNDFVRMATDIQGAMFIPLETGEPQVTDGMLTSTGEDKYYYERHGSGGSLTWQLTFTEQQDVYIYFEASHCEKLKVTIDGKTKTYSDKRGHIVHLGQCDAGKVVTLDFPMDSEYETGNVKLQMYALNQDIFDSAYVQLADEQLQVTNYDSTHVNGHIQVNQDGMMLLSIPYDEGWHIYVDGEETEIQPVGEAMTGCWLTAGEHQITMRYTPQGFVEGAAISVISLLILVLGITVKAGLFSEHHRKM</sequence>
<feature type="transmembrane region" description="Helical" evidence="1">
    <location>
        <begin position="341"/>
        <end position="363"/>
    </location>
</feature>
<name>A0A3E2TSQ4_9FIRM</name>
<dbReference type="EMBL" id="QVEP01000002">
    <property type="protein sequence ID" value="RGB82122.1"/>
    <property type="molecule type" value="Genomic_DNA"/>
</dbReference>
<protein>
    <recommendedName>
        <fullName evidence="4">YfhO family protein</fullName>
    </recommendedName>
</protein>
<dbReference type="PANTHER" id="PTHR38454:SF1">
    <property type="entry name" value="INTEGRAL MEMBRANE PROTEIN"/>
    <property type="match status" value="1"/>
</dbReference>
<feature type="transmembrane region" description="Helical" evidence="1">
    <location>
        <begin position="369"/>
        <end position="387"/>
    </location>
</feature>
<keyword evidence="1" id="KW-0812">Transmembrane</keyword>
<feature type="transmembrane region" description="Helical" evidence="1">
    <location>
        <begin position="247"/>
        <end position="267"/>
    </location>
</feature>
<gene>
    <name evidence="2" type="ORF">DW070_00850</name>
</gene>
<feature type="transmembrane region" description="Helical" evidence="1">
    <location>
        <begin position="846"/>
        <end position="867"/>
    </location>
</feature>
<feature type="transmembrane region" description="Helical" evidence="1">
    <location>
        <begin position="311"/>
        <end position="329"/>
    </location>
</feature>
<dbReference type="PANTHER" id="PTHR38454">
    <property type="entry name" value="INTEGRAL MEMBRANE PROTEIN-RELATED"/>
    <property type="match status" value="1"/>
</dbReference>
<feature type="transmembrane region" description="Helical" evidence="1">
    <location>
        <begin position="215"/>
        <end position="235"/>
    </location>
</feature>
<evidence type="ECO:0000256" key="1">
    <source>
        <dbReference type="SAM" id="Phobius"/>
    </source>
</evidence>